<dbReference type="EMBL" id="JANPWB010000011">
    <property type="protein sequence ID" value="KAJ1130104.1"/>
    <property type="molecule type" value="Genomic_DNA"/>
</dbReference>
<name>A0AAV7PS85_PLEWA</name>
<keyword evidence="2" id="KW-1185">Reference proteome</keyword>
<sequence length="153" mass="16644">MSADDKVQAVLQLLSDAGRLDILRDGVVGPLSPVQRASSGVAAAVLACSPPRVISTRQPVYVRAWREFIQSGACHREDKRDRFEDVVHFIMELVERRQSRITISGTLAGIAFIGKLLWAYSPSAGELGQCILDGLSKEDGRRGSGRQPLTLAD</sequence>
<evidence type="ECO:0000313" key="2">
    <source>
        <dbReference type="Proteomes" id="UP001066276"/>
    </source>
</evidence>
<organism evidence="1 2">
    <name type="scientific">Pleurodeles waltl</name>
    <name type="common">Iberian ribbed newt</name>
    <dbReference type="NCBI Taxonomy" id="8319"/>
    <lineage>
        <taxon>Eukaryota</taxon>
        <taxon>Metazoa</taxon>
        <taxon>Chordata</taxon>
        <taxon>Craniata</taxon>
        <taxon>Vertebrata</taxon>
        <taxon>Euteleostomi</taxon>
        <taxon>Amphibia</taxon>
        <taxon>Batrachia</taxon>
        <taxon>Caudata</taxon>
        <taxon>Salamandroidea</taxon>
        <taxon>Salamandridae</taxon>
        <taxon>Pleurodelinae</taxon>
        <taxon>Pleurodeles</taxon>
    </lineage>
</organism>
<accession>A0AAV7PS85</accession>
<gene>
    <name evidence="1" type="ORF">NDU88_008460</name>
</gene>
<comment type="caution">
    <text evidence="1">The sequence shown here is derived from an EMBL/GenBank/DDBJ whole genome shotgun (WGS) entry which is preliminary data.</text>
</comment>
<dbReference type="Proteomes" id="UP001066276">
    <property type="component" value="Chromosome 7"/>
</dbReference>
<proteinExistence type="predicted"/>
<evidence type="ECO:0000313" key="1">
    <source>
        <dbReference type="EMBL" id="KAJ1130104.1"/>
    </source>
</evidence>
<protein>
    <submittedName>
        <fullName evidence="1">Uncharacterized protein</fullName>
    </submittedName>
</protein>
<dbReference type="AlphaFoldDB" id="A0AAV7PS85"/>
<reference evidence="1" key="1">
    <citation type="journal article" date="2022" name="bioRxiv">
        <title>Sequencing and chromosome-scale assembly of the giantPleurodeles waltlgenome.</title>
        <authorList>
            <person name="Brown T."/>
            <person name="Elewa A."/>
            <person name="Iarovenko S."/>
            <person name="Subramanian E."/>
            <person name="Araus A.J."/>
            <person name="Petzold A."/>
            <person name="Susuki M."/>
            <person name="Suzuki K.-i.T."/>
            <person name="Hayashi T."/>
            <person name="Toyoda A."/>
            <person name="Oliveira C."/>
            <person name="Osipova E."/>
            <person name="Leigh N.D."/>
            <person name="Simon A."/>
            <person name="Yun M.H."/>
        </authorList>
    </citation>
    <scope>NUCLEOTIDE SEQUENCE</scope>
    <source>
        <strain evidence="1">20211129_DDA</strain>
        <tissue evidence="1">Liver</tissue>
    </source>
</reference>